<organism evidence="3 4">
    <name type="scientific">Corallococcus coralloides</name>
    <name type="common">Myxococcus coralloides</name>
    <dbReference type="NCBI Taxonomy" id="184914"/>
    <lineage>
        <taxon>Bacteria</taxon>
        <taxon>Pseudomonadati</taxon>
        <taxon>Myxococcota</taxon>
        <taxon>Myxococcia</taxon>
        <taxon>Myxococcales</taxon>
        <taxon>Cystobacterineae</taxon>
        <taxon>Myxococcaceae</taxon>
        <taxon>Corallococcus</taxon>
    </lineage>
</organism>
<dbReference type="GO" id="GO:0006313">
    <property type="term" value="P:DNA transposition"/>
    <property type="evidence" value="ECO:0007669"/>
    <property type="project" value="InterPro"/>
</dbReference>
<dbReference type="PANTHER" id="PTHR35404">
    <property type="entry name" value="TRANSPOSASE OF TN10"/>
    <property type="match status" value="1"/>
</dbReference>
<dbReference type="InterPro" id="IPR002559">
    <property type="entry name" value="Transposase_11"/>
</dbReference>
<dbReference type="Pfam" id="PF01609">
    <property type="entry name" value="DDE_Tnp_1"/>
    <property type="match status" value="1"/>
</dbReference>
<dbReference type="Proteomes" id="UP000288758">
    <property type="component" value="Chromosome"/>
</dbReference>
<feature type="region of interest" description="Disordered" evidence="1">
    <location>
        <begin position="282"/>
        <end position="306"/>
    </location>
</feature>
<name>A0A410RZL8_CORCK</name>
<evidence type="ECO:0000313" key="3">
    <source>
        <dbReference type="EMBL" id="QAT87231.1"/>
    </source>
</evidence>
<feature type="domain" description="Transposase IS4-like" evidence="2">
    <location>
        <begin position="100"/>
        <end position="209"/>
    </location>
</feature>
<sequence length="306" mass="33786">MLRRKVAINEEQVLAFLENLFEEDLHAKRVLSLAHATLGVVHAASLSVHAIGQALAWARGGVQKHGIKQVDRLLSNEAVDVWKLAASWVPYVLAERTEALVALDWTDFEADDHTTLVASLVTSHGRTTPLLWMTLQKSALAGNRAQAEDELLLRLKECVPEGVKVTVLADRGFADQRLYALLAQAGFEYVVRFRKDVRVEVAGGTGCPAARWIPTSGHAKRLTQVHVTADRTPVPAVVLVRQKGMKEPWCLATCVFRPCRSLIPAQADHPFRSMTNTGMTTLVGATSPPSSRWSNSRLYESTRRRA</sequence>
<gene>
    <name evidence="3" type="ORF">EJ065_5698</name>
</gene>
<evidence type="ECO:0000256" key="1">
    <source>
        <dbReference type="SAM" id="MobiDB-lite"/>
    </source>
</evidence>
<dbReference type="EMBL" id="CP034669">
    <property type="protein sequence ID" value="QAT87231.1"/>
    <property type="molecule type" value="Genomic_DNA"/>
</dbReference>
<dbReference type="AlphaFoldDB" id="A0A410RZL8"/>
<protein>
    <recommendedName>
        <fullName evidence="2">Transposase IS4-like domain-containing protein</fullName>
    </recommendedName>
</protein>
<reference evidence="3 4" key="1">
    <citation type="submission" date="2018-12" db="EMBL/GenBank/DDBJ databases">
        <title>Complete Genome Sequence of the Corallopyronin A producing Myxobacterium Corallococcus coralloides B035.</title>
        <authorList>
            <person name="Bouhired S.M."/>
            <person name="Rupp O."/>
            <person name="Blom J."/>
            <person name="Schaeberle T.F."/>
            <person name="Kehraus S."/>
            <person name="Schiefer A."/>
            <person name="Pfarr K."/>
            <person name="Goesmann A."/>
            <person name="Hoerauf A."/>
            <person name="Koenig G.M."/>
        </authorList>
    </citation>
    <scope>NUCLEOTIDE SEQUENCE [LARGE SCALE GENOMIC DNA]</scope>
    <source>
        <strain evidence="3 4">B035</strain>
    </source>
</reference>
<accession>A0A410RZL8</accession>
<dbReference type="GO" id="GO:0003677">
    <property type="term" value="F:DNA binding"/>
    <property type="evidence" value="ECO:0007669"/>
    <property type="project" value="InterPro"/>
</dbReference>
<evidence type="ECO:0000259" key="2">
    <source>
        <dbReference type="Pfam" id="PF01609"/>
    </source>
</evidence>
<dbReference type="RefSeq" id="WP_240672488.1">
    <property type="nucleotide sequence ID" value="NZ_CP034669.1"/>
</dbReference>
<dbReference type="SUPFAM" id="SSF53098">
    <property type="entry name" value="Ribonuclease H-like"/>
    <property type="match status" value="1"/>
</dbReference>
<proteinExistence type="predicted"/>
<evidence type="ECO:0000313" key="4">
    <source>
        <dbReference type="Proteomes" id="UP000288758"/>
    </source>
</evidence>
<dbReference type="InterPro" id="IPR012337">
    <property type="entry name" value="RNaseH-like_sf"/>
</dbReference>
<dbReference type="PANTHER" id="PTHR35404:SF8">
    <property type="entry name" value="TRANSPOSASE OF TN10"/>
    <property type="match status" value="1"/>
</dbReference>
<dbReference type="GO" id="GO:0004803">
    <property type="term" value="F:transposase activity"/>
    <property type="evidence" value="ECO:0007669"/>
    <property type="project" value="InterPro"/>
</dbReference>
<feature type="compositionally biased region" description="Polar residues" evidence="1">
    <location>
        <begin position="282"/>
        <end position="299"/>
    </location>
</feature>